<evidence type="ECO:0000256" key="5">
    <source>
        <dbReference type="ARBA" id="ARBA00022741"/>
    </source>
</evidence>
<reference evidence="11" key="2">
    <citation type="submission" date="2020-11" db="EMBL/GenBank/DDBJ databases">
        <authorList>
            <person name="McCartney M.A."/>
            <person name="Auch B."/>
            <person name="Kono T."/>
            <person name="Mallez S."/>
            <person name="Becker A."/>
            <person name="Gohl D.M."/>
            <person name="Silverstein K.A.T."/>
            <person name="Koren S."/>
            <person name="Bechman K.B."/>
            <person name="Herman A."/>
            <person name="Abrahante J.E."/>
            <person name="Garbe J."/>
        </authorList>
    </citation>
    <scope>NUCLEOTIDE SEQUENCE</scope>
    <source>
        <strain evidence="11">Duluth1</strain>
        <tissue evidence="11">Whole animal</tissue>
    </source>
</reference>
<dbReference type="PANTHER" id="PTHR43442:SF3">
    <property type="entry name" value="GLUCONOKINASE-RELATED"/>
    <property type="match status" value="1"/>
</dbReference>
<comment type="catalytic activity">
    <reaction evidence="9">
        <text>D-gluconate + ATP = 6-phospho-D-gluconate + ADP + H(+)</text>
        <dbReference type="Rhea" id="RHEA:19433"/>
        <dbReference type="ChEBI" id="CHEBI:15378"/>
        <dbReference type="ChEBI" id="CHEBI:18391"/>
        <dbReference type="ChEBI" id="CHEBI:30616"/>
        <dbReference type="ChEBI" id="CHEBI:58759"/>
        <dbReference type="ChEBI" id="CHEBI:456216"/>
        <dbReference type="EC" id="2.7.1.12"/>
    </reaction>
</comment>
<dbReference type="Gene3D" id="3.40.50.300">
    <property type="entry name" value="P-loop containing nucleotide triphosphate hydrolases"/>
    <property type="match status" value="1"/>
</dbReference>
<evidence type="ECO:0000256" key="3">
    <source>
        <dbReference type="ARBA" id="ARBA00012054"/>
    </source>
</evidence>
<keyword evidence="4" id="KW-0808">Transferase</keyword>
<evidence type="ECO:0000256" key="2">
    <source>
        <dbReference type="ARBA" id="ARBA00008420"/>
    </source>
</evidence>
<name>A0A9D4LI19_DREPO</name>
<protein>
    <recommendedName>
        <fullName evidence="10">Probable gluconokinase</fullName>
        <ecNumber evidence="3">2.7.1.12</ecNumber>
    </recommendedName>
    <alternativeName>
        <fullName evidence="8">Gluconate kinase</fullName>
    </alternativeName>
</protein>
<comment type="similarity">
    <text evidence="2">Belongs to the gluconokinase GntK/GntV family.</text>
</comment>
<dbReference type="OrthoDB" id="275177at2759"/>
<organism evidence="11 12">
    <name type="scientific">Dreissena polymorpha</name>
    <name type="common">Zebra mussel</name>
    <name type="synonym">Mytilus polymorpha</name>
    <dbReference type="NCBI Taxonomy" id="45954"/>
    <lineage>
        <taxon>Eukaryota</taxon>
        <taxon>Metazoa</taxon>
        <taxon>Spiralia</taxon>
        <taxon>Lophotrochozoa</taxon>
        <taxon>Mollusca</taxon>
        <taxon>Bivalvia</taxon>
        <taxon>Autobranchia</taxon>
        <taxon>Heteroconchia</taxon>
        <taxon>Euheterodonta</taxon>
        <taxon>Imparidentia</taxon>
        <taxon>Neoheterodontei</taxon>
        <taxon>Myida</taxon>
        <taxon>Dreissenoidea</taxon>
        <taxon>Dreissenidae</taxon>
        <taxon>Dreissena</taxon>
    </lineage>
</organism>
<reference evidence="11" key="1">
    <citation type="journal article" date="2019" name="bioRxiv">
        <title>The Genome of the Zebra Mussel, Dreissena polymorpha: A Resource for Invasive Species Research.</title>
        <authorList>
            <person name="McCartney M.A."/>
            <person name="Auch B."/>
            <person name="Kono T."/>
            <person name="Mallez S."/>
            <person name="Zhang Y."/>
            <person name="Obille A."/>
            <person name="Becker A."/>
            <person name="Abrahante J.E."/>
            <person name="Garbe J."/>
            <person name="Badalamenti J.P."/>
            <person name="Herman A."/>
            <person name="Mangelson H."/>
            <person name="Liachko I."/>
            <person name="Sullivan S."/>
            <person name="Sone E.D."/>
            <person name="Koren S."/>
            <person name="Silverstein K.A.T."/>
            <person name="Beckman K.B."/>
            <person name="Gohl D.M."/>
        </authorList>
    </citation>
    <scope>NUCLEOTIDE SEQUENCE</scope>
    <source>
        <strain evidence="11">Duluth1</strain>
        <tissue evidence="11">Whole animal</tissue>
    </source>
</reference>
<comment type="caution">
    <text evidence="11">The sequence shown here is derived from an EMBL/GenBank/DDBJ whole genome shotgun (WGS) entry which is preliminary data.</text>
</comment>
<evidence type="ECO:0000313" key="11">
    <source>
        <dbReference type="EMBL" id="KAH3858093.1"/>
    </source>
</evidence>
<dbReference type="CDD" id="cd02021">
    <property type="entry name" value="GntK"/>
    <property type="match status" value="1"/>
</dbReference>
<dbReference type="SUPFAM" id="SSF52540">
    <property type="entry name" value="P-loop containing nucleoside triphosphate hydrolases"/>
    <property type="match status" value="1"/>
</dbReference>
<sequence>MINYKGQGYKQVPDYAITTTVGEALAKKTGWMFADADDFHSQSNKNKMSQGLPLTDEDRMPWLNAIYQHLNSLKLSSQSGIVTCSALKKQYRNILRNGATYDRPKTSAENSTSEVQNVCDHVEEGGLDLVFIHLAGEESVLRSRLEGRQGHFMPQTLLRSQLDTLEPLAEDENGIVLDIDRPCDAIVEEIVKKLDL</sequence>
<evidence type="ECO:0000256" key="10">
    <source>
        <dbReference type="ARBA" id="ARBA00067578"/>
    </source>
</evidence>
<evidence type="ECO:0000256" key="4">
    <source>
        <dbReference type="ARBA" id="ARBA00022679"/>
    </source>
</evidence>
<dbReference type="GO" id="GO:0046316">
    <property type="term" value="F:gluconokinase activity"/>
    <property type="evidence" value="ECO:0007669"/>
    <property type="project" value="UniProtKB-EC"/>
</dbReference>
<dbReference type="EMBL" id="JAIWYP010000003">
    <property type="protein sequence ID" value="KAH3858093.1"/>
    <property type="molecule type" value="Genomic_DNA"/>
</dbReference>
<accession>A0A9D4LI19</accession>
<dbReference type="FunFam" id="3.40.50.300:FF:000522">
    <property type="entry name" value="Gluconokinase"/>
    <property type="match status" value="1"/>
</dbReference>
<keyword evidence="6" id="KW-0418">Kinase</keyword>
<proteinExistence type="inferred from homology"/>
<dbReference type="AlphaFoldDB" id="A0A9D4LI19"/>
<dbReference type="Proteomes" id="UP000828390">
    <property type="component" value="Unassembled WGS sequence"/>
</dbReference>
<evidence type="ECO:0000256" key="8">
    <source>
        <dbReference type="ARBA" id="ARBA00029835"/>
    </source>
</evidence>
<keyword evidence="7" id="KW-0067">ATP-binding</keyword>
<evidence type="ECO:0000313" key="12">
    <source>
        <dbReference type="Proteomes" id="UP000828390"/>
    </source>
</evidence>
<dbReference type="GO" id="GO:0005524">
    <property type="term" value="F:ATP binding"/>
    <property type="evidence" value="ECO:0007669"/>
    <property type="project" value="UniProtKB-KW"/>
</dbReference>
<dbReference type="InterPro" id="IPR006001">
    <property type="entry name" value="Therm_gnt_kin"/>
</dbReference>
<comment type="pathway">
    <text evidence="1">Carbohydrate acid metabolism; D-gluconate degradation.</text>
</comment>
<dbReference type="EC" id="2.7.1.12" evidence="3"/>
<evidence type="ECO:0000256" key="1">
    <source>
        <dbReference type="ARBA" id="ARBA00004875"/>
    </source>
</evidence>
<dbReference type="GO" id="GO:0005975">
    <property type="term" value="P:carbohydrate metabolic process"/>
    <property type="evidence" value="ECO:0007669"/>
    <property type="project" value="InterPro"/>
</dbReference>
<evidence type="ECO:0000256" key="7">
    <source>
        <dbReference type="ARBA" id="ARBA00022840"/>
    </source>
</evidence>
<dbReference type="PANTHER" id="PTHR43442">
    <property type="entry name" value="GLUCONOKINASE-RELATED"/>
    <property type="match status" value="1"/>
</dbReference>
<dbReference type="InterPro" id="IPR027417">
    <property type="entry name" value="P-loop_NTPase"/>
</dbReference>
<evidence type="ECO:0000256" key="9">
    <source>
        <dbReference type="ARBA" id="ARBA00048090"/>
    </source>
</evidence>
<dbReference type="GO" id="GO:0005737">
    <property type="term" value="C:cytoplasm"/>
    <property type="evidence" value="ECO:0007669"/>
    <property type="project" value="TreeGrafter"/>
</dbReference>
<gene>
    <name evidence="11" type="ORF">DPMN_100712</name>
</gene>
<keyword evidence="5" id="KW-0547">Nucleotide-binding</keyword>
<evidence type="ECO:0000256" key="6">
    <source>
        <dbReference type="ARBA" id="ARBA00022777"/>
    </source>
</evidence>
<keyword evidence="12" id="KW-1185">Reference proteome</keyword>